<feature type="domain" description="Reverse transcriptase Ty1/copia-type" evidence="2">
    <location>
        <begin position="348"/>
        <end position="412"/>
    </location>
</feature>
<dbReference type="InterPro" id="IPR013103">
    <property type="entry name" value="RVT_2"/>
</dbReference>
<evidence type="ECO:0000313" key="3">
    <source>
        <dbReference type="EMBL" id="SPC98013.1"/>
    </source>
</evidence>
<dbReference type="InterPro" id="IPR043502">
    <property type="entry name" value="DNA/RNA_pol_sf"/>
</dbReference>
<reference evidence="3" key="1">
    <citation type="submission" date="2018-02" db="EMBL/GenBank/DDBJ databases">
        <authorList>
            <person name="Cohen D.B."/>
            <person name="Kent A.D."/>
        </authorList>
    </citation>
    <scope>NUCLEOTIDE SEQUENCE</scope>
</reference>
<protein>
    <recommendedName>
        <fullName evidence="2">Reverse transcriptase Ty1/copia-type domain-containing protein</fullName>
    </recommendedName>
</protein>
<dbReference type="PANTHER" id="PTHR11439">
    <property type="entry name" value="GAG-POL-RELATED RETROTRANSPOSON"/>
    <property type="match status" value="1"/>
</dbReference>
<organism evidence="3">
    <name type="scientific">Fagus sylvatica</name>
    <name type="common">Beechnut</name>
    <dbReference type="NCBI Taxonomy" id="28930"/>
    <lineage>
        <taxon>Eukaryota</taxon>
        <taxon>Viridiplantae</taxon>
        <taxon>Streptophyta</taxon>
        <taxon>Embryophyta</taxon>
        <taxon>Tracheophyta</taxon>
        <taxon>Spermatophyta</taxon>
        <taxon>Magnoliopsida</taxon>
        <taxon>eudicotyledons</taxon>
        <taxon>Gunneridae</taxon>
        <taxon>Pentapetalae</taxon>
        <taxon>rosids</taxon>
        <taxon>fabids</taxon>
        <taxon>Fagales</taxon>
        <taxon>Fagaceae</taxon>
        <taxon>Fagus</taxon>
    </lineage>
</organism>
<name>A0A2N9GEN4_FAGSY</name>
<evidence type="ECO:0000259" key="2">
    <source>
        <dbReference type="Pfam" id="PF07727"/>
    </source>
</evidence>
<dbReference type="Pfam" id="PF07727">
    <property type="entry name" value="RVT_2"/>
    <property type="match status" value="2"/>
</dbReference>
<evidence type="ECO:0000256" key="1">
    <source>
        <dbReference type="SAM" id="MobiDB-lite"/>
    </source>
</evidence>
<feature type="region of interest" description="Disordered" evidence="1">
    <location>
        <begin position="245"/>
        <end position="276"/>
    </location>
</feature>
<proteinExistence type="predicted"/>
<dbReference type="EMBL" id="OIVN01001824">
    <property type="protein sequence ID" value="SPC98013.1"/>
    <property type="molecule type" value="Genomic_DNA"/>
</dbReference>
<gene>
    <name evidence="3" type="ORF">FSB_LOCUS25895</name>
</gene>
<feature type="compositionally biased region" description="Low complexity" evidence="1">
    <location>
        <begin position="247"/>
        <end position="269"/>
    </location>
</feature>
<dbReference type="SUPFAM" id="SSF56672">
    <property type="entry name" value="DNA/RNA polymerases"/>
    <property type="match status" value="1"/>
</dbReference>
<dbReference type="AlphaFoldDB" id="A0A2N9GEN4"/>
<sequence>MTTSSASSSTISAPLNSSSPTPGLINLHHVFTIKLNRDNYLLWKAQLIPYLRGQHLLGYVDGTTPPPPQMISQTSESGETSLLSNPAYAKWIQQDQIILSTIISSLSKSLMTHIVGLSTAHDKLKQLVDTLAAVHRPLDDFEVNSYLLVPAPPTTLWSLVPHVKFVTRWDIMLLTVIIDSGCTNHLTSDFTNLTFNAEEPIGYDQVYVGNGQGLPVQGRPWDKLCTDAITLMVFTGGWGQRWSHVLPTPSSSTPQPSISGPSTSPGSSPASPPVAPTTWLHPMQTWALHNISKPKSFTDGTIKWPSRHALHVMTPSPSMEEPMSFTLASKQPEWRHAMNEEFDALLQNGTWDLVPPSSTMNIIGCKWVFRIKHRADGSIECHKAWLVAKGFHQQLGLDYGETFSPVVKPVTICTVLSLTQPPGFIHPQMLSHVCRLHEALYNLKQALRAWFACLSSRLNELGFLPSKSDSSLIILRTPHLMCFVLLYMDDIIVTCSNSSAITSFISQLGTKFAVKDLRPLNFFLGVKVLFVSGGLLLSQHRYITDLLCKVHMVDAKPVTSPMSSAHTLSQFVGDAFDAPTFYRSTVGAFQNLAITRPDISFVVNKVCQFMHRPTIPHWTAVKCILRYLKNTIHHGLLLHRSSSLSLHAYSDADWANCLDDLKSTGGFCIFLGPNLISWSSRKQSTISRSSTEEAEYRALAVTTVEIIWLQSLLKELGIFLPHKPVLWCDNIDATYLSANPVFHARTKHIEIDFHFVHDKVASRSLDIWFLSSKDQIADIFTKPLVSARFASLT</sequence>
<dbReference type="CDD" id="cd09272">
    <property type="entry name" value="RNase_HI_RT_Ty1"/>
    <property type="match status" value="1"/>
</dbReference>
<dbReference type="PANTHER" id="PTHR11439:SF450">
    <property type="entry name" value="REVERSE TRANSCRIPTASE TY1_COPIA-TYPE DOMAIN-CONTAINING PROTEIN"/>
    <property type="match status" value="1"/>
</dbReference>
<accession>A0A2N9GEN4</accession>
<feature type="domain" description="Reverse transcriptase Ty1/copia-type" evidence="2">
    <location>
        <begin position="416"/>
        <end position="563"/>
    </location>
</feature>